<dbReference type="InterPro" id="IPR053190">
    <property type="entry name" value="NAPRTase-like"/>
</dbReference>
<sequence length="388" mass="42393">MPDEVKAQEVATSDAVWPRSDEQIGAWTDVYFRKTKAVVGRFGDARVTYALFMRRPVVSAPRLAIEWLEAIGRERGVTFEIEQRYPEGKWVGAGEPILYVSGPFYHLVDLETLLLQKLGPACVAAHNAFSMCADLPGVAFLAMDARHCAGTEMAEIMAYAASVGSARAKRKVNAVGFIGNATDATAHYFGQPKGLGTMPHAIIGYAGSTLRAAEMFDSCFPDAPMTVLVDYFAQEVTDSLETCRAFADRAAAGTLSVRLDVAGSRYLEGLDPTASYAVLERHVPEAVRGYRTEEELRYLVGPGVSAAAIWRMREVLDEAGFPKVKIVASSGFGPKKCRVMSEAKVPVDVIGTGSFLPIRWTETYATADIVEYDGQPRVKVGREFLLRR</sequence>
<dbReference type="EMBL" id="JARHUD010000005">
    <property type="protein sequence ID" value="MDF2096215.1"/>
    <property type="molecule type" value="Genomic_DNA"/>
</dbReference>
<dbReference type="InterPro" id="IPR036068">
    <property type="entry name" value="Nicotinate_pribotase-like_C"/>
</dbReference>
<evidence type="ECO:0000313" key="1">
    <source>
        <dbReference type="EMBL" id="MDF2096215.1"/>
    </source>
</evidence>
<dbReference type="PANTHER" id="PTHR43202:SF1">
    <property type="entry name" value="NICOTINATE PHOSPHORIBOSYLTRANSFERASE"/>
    <property type="match status" value="1"/>
</dbReference>
<organism evidence="1 2">
    <name type="scientific">Aquibaculum arenosum</name>
    <dbReference type="NCBI Taxonomy" id="3032591"/>
    <lineage>
        <taxon>Bacteria</taxon>
        <taxon>Pseudomonadati</taxon>
        <taxon>Pseudomonadota</taxon>
        <taxon>Alphaproteobacteria</taxon>
        <taxon>Rhodospirillales</taxon>
        <taxon>Rhodovibrionaceae</taxon>
        <taxon>Aquibaculum</taxon>
    </lineage>
</organism>
<reference evidence="1 2" key="1">
    <citation type="submission" date="2023-03" db="EMBL/GenBank/DDBJ databases">
        <title>Fodinicurvata sp. CAU 1616 isolated from sea sendiment.</title>
        <authorList>
            <person name="Kim W."/>
        </authorList>
    </citation>
    <scope>NUCLEOTIDE SEQUENCE [LARGE SCALE GENOMIC DNA]</scope>
    <source>
        <strain evidence="1 2">CAU 1616</strain>
    </source>
</reference>
<protein>
    <recommendedName>
        <fullName evidence="3">Nicotinate phosphoribosyltransferase</fullName>
    </recommendedName>
</protein>
<dbReference type="InterPro" id="IPR013785">
    <property type="entry name" value="Aldolase_TIM"/>
</dbReference>
<dbReference type="Gene3D" id="3.20.20.70">
    <property type="entry name" value="Aldolase class I"/>
    <property type="match status" value="1"/>
</dbReference>
<comment type="caution">
    <text evidence="1">The sequence shown here is derived from an EMBL/GenBank/DDBJ whole genome shotgun (WGS) entry which is preliminary data.</text>
</comment>
<dbReference type="SUPFAM" id="SSF54675">
    <property type="entry name" value="Nicotinate/Quinolinate PRTase N-terminal domain-like"/>
    <property type="match status" value="1"/>
</dbReference>
<dbReference type="RefSeq" id="WP_275822410.1">
    <property type="nucleotide sequence ID" value="NZ_JARHUD010000005.1"/>
</dbReference>
<proteinExistence type="predicted"/>
<keyword evidence="2" id="KW-1185">Reference proteome</keyword>
<name>A0ABT5YMR0_9PROT</name>
<gene>
    <name evidence="1" type="ORF">P2G67_09530</name>
</gene>
<dbReference type="SUPFAM" id="SSF51690">
    <property type="entry name" value="Nicotinate/Quinolinate PRTase C-terminal domain-like"/>
    <property type="match status" value="1"/>
</dbReference>
<dbReference type="PANTHER" id="PTHR43202">
    <property type="entry name" value="NICOTINATE-NUCLEOTIDE PYROPHOSPHORYLASE"/>
    <property type="match status" value="1"/>
</dbReference>
<evidence type="ECO:0008006" key="3">
    <source>
        <dbReference type="Google" id="ProtNLM"/>
    </source>
</evidence>
<accession>A0ABT5YMR0</accession>
<dbReference type="Proteomes" id="UP001215503">
    <property type="component" value="Unassembled WGS sequence"/>
</dbReference>
<evidence type="ECO:0000313" key="2">
    <source>
        <dbReference type="Proteomes" id="UP001215503"/>
    </source>
</evidence>